<evidence type="ECO:0000313" key="4">
    <source>
        <dbReference type="EMBL" id="GAA4389741.1"/>
    </source>
</evidence>
<name>A0ABN1NS21_9MICO</name>
<dbReference type="Proteomes" id="UP001500390">
    <property type="component" value="Unassembled WGS sequence"/>
</dbReference>
<feature type="domain" description="Phospholipid/glycerol acyltransferase" evidence="3">
    <location>
        <begin position="37"/>
        <end position="156"/>
    </location>
</feature>
<proteinExistence type="predicted"/>
<dbReference type="SUPFAM" id="SSF69593">
    <property type="entry name" value="Glycerol-3-phosphate (1)-acyltransferase"/>
    <property type="match status" value="1"/>
</dbReference>
<dbReference type="PANTHER" id="PTHR10434">
    <property type="entry name" value="1-ACYL-SN-GLYCEROL-3-PHOSPHATE ACYLTRANSFERASE"/>
    <property type="match status" value="1"/>
</dbReference>
<accession>A0ABN1NS21</accession>
<keyword evidence="5" id="KW-1185">Reference proteome</keyword>
<reference evidence="5" key="1">
    <citation type="journal article" date="2019" name="Int. J. Syst. Evol. Microbiol.">
        <title>The Global Catalogue of Microorganisms (GCM) 10K type strain sequencing project: providing services to taxonomists for standard genome sequencing and annotation.</title>
        <authorList>
            <consortium name="The Broad Institute Genomics Platform"/>
            <consortium name="The Broad Institute Genome Sequencing Center for Infectious Disease"/>
            <person name="Wu L."/>
            <person name="Ma J."/>
        </authorList>
    </citation>
    <scope>NUCLEOTIDE SEQUENCE [LARGE SCALE GENOMIC DNA]</scope>
    <source>
        <strain evidence="5">JCM 17738</strain>
    </source>
</reference>
<evidence type="ECO:0000259" key="3">
    <source>
        <dbReference type="SMART" id="SM00563"/>
    </source>
</evidence>
<dbReference type="CDD" id="cd07989">
    <property type="entry name" value="LPLAT_AGPAT-like"/>
    <property type="match status" value="1"/>
</dbReference>
<dbReference type="GO" id="GO:0016746">
    <property type="term" value="F:acyltransferase activity"/>
    <property type="evidence" value="ECO:0007669"/>
    <property type="project" value="UniProtKB-KW"/>
</dbReference>
<keyword evidence="2 4" id="KW-0012">Acyltransferase</keyword>
<evidence type="ECO:0000256" key="1">
    <source>
        <dbReference type="ARBA" id="ARBA00022679"/>
    </source>
</evidence>
<dbReference type="EMBL" id="BAABFX010000010">
    <property type="protein sequence ID" value="GAA4389741.1"/>
    <property type="molecule type" value="Genomic_DNA"/>
</dbReference>
<evidence type="ECO:0000313" key="5">
    <source>
        <dbReference type="Proteomes" id="UP001500390"/>
    </source>
</evidence>
<dbReference type="Pfam" id="PF01553">
    <property type="entry name" value="Acyltransferase"/>
    <property type="match status" value="1"/>
</dbReference>
<sequence length="230" mass="24348">MSSRSYAVSHGVVAPLSKLLWRPTITGTENVPLHGGVLLASNHLSFIDSFAIPIAAPRPVSFLAKSDYFTGTGVSGSIRRAFFEGTNAIPVNRHSSRAAQESLDAALIVLREGRAFGIYPEGTRSRDGRLYKGRTGVAWLALTAGVPIVPIGLIGTDKVQPIGGRFPRLAKVHVSFGRPISPQDYAGMPSGKARRMLTDEVMDAIAALSGQERVDAYNELPPGSGAAVGI</sequence>
<dbReference type="SMART" id="SM00563">
    <property type="entry name" value="PlsC"/>
    <property type="match status" value="1"/>
</dbReference>
<protein>
    <submittedName>
        <fullName evidence="4">Lysophospholipid acyltransferase family protein</fullName>
    </submittedName>
</protein>
<dbReference type="PANTHER" id="PTHR10434:SF11">
    <property type="entry name" value="1-ACYL-SN-GLYCEROL-3-PHOSPHATE ACYLTRANSFERASE"/>
    <property type="match status" value="1"/>
</dbReference>
<dbReference type="RefSeq" id="WP_159901562.1">
    <property type="nucleotide sequence ID" value="NZ_BAABFX010000010.1"/>
</dbReference>
<organism evidence="4 5">
    <name type="scientific">Ornithinibacter aureus</name>
    <dbReference type="NCBI Taxonomy" id="622664"/>
    <lineage>
        <taxon>Bacteria</taxon>
        <taxon>Bacillati</taxon>
        <taxon>Actinomycetota</taxon>
        <taxon>Actinomycetes</taxon>
        <taxon>Micrococcales</taxon>
        <taxon>Intrasporangiaceae</taxon>
        <taxon>Ornithinibacter</taxon>
    </lineage>
</organism>
<evidence type="ECO:0000256" key="2">
    <source>
        <dbReference type="ARBA" id="ARBA00023315"/>
    </source>
</evidence>
<comment type="caution">
    <text evidence="4">The sequence shown here is derived from an EMBL/GenBank/DDBJ whole genome shotgun (WGS) entry which is preliminary data.</text>
</comment>
<keyword evidence="1" id="KW-0808">Transferase</keyword>
<dbReference type="InterPro" id="IPR002123">
    <property type="entry name" value="Plipid/glycerol_acylTrfase"/>
</dbReference>
<gene>
    <name evidence="4" type="ORF">GCM10023153_06280</name>
</gene>